<feature type="region of interest" description="Disordered" evidence="4">
    <location>
        <begin position="1087"/>
        <end position="1165"/>
    </location>
</feature>
<dbReference type="Proteomes" id="UP000675881">
    <property type="component" value="Chromosome 14"/>
</dbReference>
<feature type="region of interest" description="Disordered" evidence="4">
    <location>
        <begin position="922"/>
        <end position="1068"/>
    </location>
</feature>
<keyword evidence="3" id="KW-0677">Repeat</keyword>
<evidence type="ECO:0000313" key="5">
    <source>
        <dbReference type="EMBL" id="CAF2855273.1"/>
    </source>
</evidence>
<feature type="compositionally biased region" description="Low complexity" evidence="4">
    <location>
        <begin position="1035"/>
        <end position="1068"/>
    </location>
</feature>
<dbReference type="CDD" id="cd01208">
    <property type="entry name" value="PTB_X11"/>
    <property type="match status" value="1"/>
</dbReference>
<feature type="compositionally biased region" description="Low complexity" evidence="4">
    <location>
        <begin position="935"/>
        <end position="947"/>
    </location>
</feature>
<feature type="region of interest" description="Disordered" evidence="4">
    <location>
        <begin position="865"/>
        <end position="893"/>
    </location>
</feature>
<feature type="compositionally biased region" description="Low complexity" evidence="4">
    <location>
        <begin position="1013"/>
        <end position="1022"/>
    </location>
</feature>
<dbReference type="GO" id="GO:0005886">
    <property type="term" value="C:plasma membrane"/>
    <property type="evidence" value="ECO:0007669"/>
    <property type="project" value="TreeGrafter"/>
</dbReference>
<dbReference type="CDD" id="cd06793">
    <property type="entry name" value="PDZ2_APBA1_3-like"/>
    <property type="match status" value="1"/>
</dbReference>
<feature type="compositionally biased region" description="Low complexity" evidence="4">
    <location>
        <begin position="810"/>
        <end position="833"/>
    </location>
</feature>
<dbReference type="FunFam" id="2.30.29.30:FF:000207">
    <property type="entry name" value="Protein CBR-LIN-10, isoform a"/>
    <property type="match status" value="1"/>
</dbReference>
<dbReference type="Gene3D" id="2.30.42.10">
    <property type="match status" value="2"/>
</dbReference>
<feature type="region of interest" description="Disordered" evidence="4">
    <location>
        <begin position="805"/>
        <end position="850"/>
    </location>
</feature>
<feature type="region of interest" description="Disordered" evidence="4">
    <location>
        <begin position="73"/>
        <end position="109"/>
    </location>
</feature>
<feature type="region of interest" description="Disordered" evidence="4">
    <location>
        <begin position="743"/>
        <end position="782"/>
    </location>
</feature>
<dbReference type="FunFam" id="2.30.42.10:FF:000007">
    <property type="entry name" value="Amyloid beta A4 protein-binding family A member"/>
    <property type="match status" value="1"/>
</dbReference>
<feature type="compositionally biased region" description="Low complexity" evidence="4">
    <location>
        <begin position="981"/>
        <end position="1002"/>
    </location>
</feature>
<evidence type="ECO:0000256" key="3">
    <source>
        <dbReference type="ARBA" id="ARBA00022737"/>
    </source>
</evidence>
<dbReference type="SUPFAM" id="SSF50156">
    <property type="entry name" value="PDZ domain-like"/>
    <property type="match status" value="2"/>
</dbReference>
<feature type="compositionally biased region" description="Polar residues" evidence="4">
    <location>
        <begin position="649"/>
        <end position="662"/>
    </location>
</feature>
<dbReference type="InterPro" id="IPR001478">
    <property type="entry name" value="PDZ"/>
</dbReference>
<dbReference type="SUPFAM" id="SSF50729">
    <property type="entry name" value="PH domain-like"/>
    <property type="match status" value="1"/>
</dbReference>
<feature type="region of interest" description="Disordered" evidence="4">
    <location>
        <begin position="402"/>
        <end position="457"/>
    </location>
</feature>
<dbReference type="Pfam" id="PF00640">
    <property type="entry name" value="PID"/>
    <property type="match status" value="1"/>
</dbReference>
<dbReference type="PROSITE" id="PS50106">
    <property type="entry name" value="PDZ"/>
    <property type="match status" value="2"/>
</dbReference>
<feature type="compositionally biased region" description="Low complexity" evidence="4">
    <location>
        <begin position="750"/>
        <end position="762"/>
    </location>
</feature>
<dbReference type="GO" id="GO:0007268">
    <property type="term" value="P:chemical synaptic transmission"/>
    <property type="evidence" value="ECO:0007669"/>
    <property type="project" value="TreeGrafter"/>
</dbReference>
<keyword evidence="2" id="KW-0597">Phosphoprotein</keyword>
<feature type="compositionally biased region" description="Low complexity" evidence="4">
    <location>
        <begin position="124"/>
        <end position="140"/>
    </location>
</feature>
<dbReference type="EMBL" id="HG994593">
    <property type="protein sequence ID" value="CAF2855273.1"/>
    <property type="molecule type" value="Genomic_DNA"/>
</dbReference>
<evidence type="ECO:0000313" key="6">
    <source>
        <dbReference type="Proteomes" id="UP000675881"/>
    </source>
</evidence>
<name>A0A7R8H4C7_LEPSM</name>
<dbReference type="PANTHER" id="PTHR12345:SF16">
    <property type="entry name" value="X11L, ISOFORM F-RELATED"/>
    <property type="match status" value="1"/>
</dbReference>
<proteinExistence type="predicted"/>
<feature type="compositionally biased region" description="Acidic residues" evidence="4">
    <location>
        <begin position="1094"/>
        <end position="1126"/>
    </location>
</feature>
<dbReference type="CDD" id="cd06720">
    <property type="entry name" value="PDZ1_APBA1_3-like"/>
    <property type="match status" value="1"/>
</dbReference>
<dbReference type="InterPro" id="IPR051230">
    <property type="entry name" value="APP-Binding"/>
</dbReference>
<feature type="region of interest" description="Disordered" evidence="4">
    <location>
        <begin position="189"/>
        <end position="212"/>
    </location>
</feature>
<evidence type="ECO:0000256" key="2">
    <source>
        <dbReference type="ARBA" id="ARBA00022553"/>
    </source>
</evidence>
<feature type="region of interest" description="Disordered" evidence="4">
    <location>
        <begin position="1"/>
        <end position="54"/>
    </location>
</feature>
<sequence>MSHSLTPIDDSLFPKCSPSITNKVKRKKKKNYLTPQHPPSSSSSSHHRNCRYEDDERKDELVDILVHIDDDLTASPKTESMNKMEESLPHITGHPLNNSSSTSTKPSQMTLDIYGNAFPLPTCSSEASSSSGASSVSSSSKDNRRILPSDLDVKSPLRDSKIEIAGGREIFSQSKTRSGRQKRTIINANKIVPPRQFEEESKTCSSIPLNSAPPRHQVLRETVFSSEIHSIEYHRPLIPLDDGEEELKAPPPPPPPQDVNVTYDLIDGIFSPPSGLVVRCAEDEPPPTQDLLSHSPTGEIDFVDTLYLGTLHLHTRNPISNLFICVSSFVFHDEKQVAICSISILSIYSKALSAISVYNFFCNYPHFVLNTIQREEASNIDKKQSVMIGGVTIAEYEGSPRRYRPRKFCSPSKTTTASSIRRKVGSSASSSTTSSTSSLAGLRPSLNKLPGFPQRILPPQEETKNLEEIIKIEQHEEEEELLKFEEVPPPQIEKVTTPSTDYDSRYEFSETRKVLDEFFKDCSPPQTHEERGEEFGELDYTLKRRQTTNESYVGHRLASCIDEGGATTNDIVGTLISPSNVNDDLLCTSVVPVVGLSPLDPASSVNSAIPNGYFSTNNSIRGGNIPSPDILSNGGGEGGNRHSLDEQNGLESSRNFTLSPETTDCDSADLESEVSANEGSINSSAARIHLPVLEDGLSSGHASDLDDDIIYSSSGNVLLKKPSSNQQQQHFSEVVMNKDNRRTHYHHHNSNSNHNNNNNGSHQTHPSQLHHHSAKSNVSNNNHINSVVNNAINNHDLLISNNNHHHIHHNQSNNTSISTTSSSTPSSSTNVHIPPSTTITHEPHNGNTRQNELGFVLDSTLNQHTLHHHHKTDSSSSYSNNSHHHVHNPSSNNKLSVAAADESVAAALKDIKKAIQAARVLQSTRIPPPNPPLPSEINSSSCSSSSKPSEELPPTGIIDPWILRQNANPTPPLAEYDPTESSSNHPSNSQQQLEQQQQPSSSGVDLHSIMNMSSTSSCNNSVTGGGSGKEIPVVSSSSSSSAAAAGTGATTPVITSKESMSSSSCISDASPLGGNNSLQTVSLSNNHSNSVVVVEDEIEEDEVEDDEEDEDVDEEEEEDEEDSESDIGERKKTDRLLGQQYNDDNGYYDTKNEASKKKTSKSKEALSDPKVLIEGVLFRARYLGSTQLVCEGQPTKATRMMQAEEAVSRIKAPDSENQPSTEVDLFISTEKIMVLNTDLKEIMMDHSLRSISYIADIGDILVIMARRRIIPSEGSGEVIGATPKMICHVFESEEAQFIAQSIGQAFQVAYMEFLKANGIEDHSFVKEMDYQEVLNSQEIFGDELAMFAKKRTSKRGGCSKNKKGEILGVVIVESGWGSMLPTIVLANLSPTGPAARCGHLNIGDQIIAINGISLVGLPLSTCQHYIKNTKNKTAVKLTAVSCAPVVEVKIKRPDTKYQLGFFSVQNGVICSLLRGGIAERGGVRVGHRIIEINGQSVVAVPHERIVNLLATSVGEITMKTMPTSMFRLLTGQETPLYI</sequence>
<keyword evidence="6" id="KW-1185">Reference proteome</keyword>
<feature type="region of interest" description="Disordered" evidence="4">
    <location>
        <begin position="123"/>
        <end position="152"/>
    </location>
</feature>
<dbReference type="GO" id="GO:0005737">
    <property type="term" value="C:cytoplasm"/>
    <property type="evidence" value="ECO:0007669"/>
    <property type="project" value="TreeGrafter"/>
</dbReference>
<dbReference type="PANTHER" id="PTHR12345">
    <property type="entry name" value="SYNTENIN RELATED"/>
    <property type="match status" value="1"/>
</dbReference>
<dbReference type="InterPro" id="IPR006020">
    <property type="entry name" value="PTB/PI_dom"/>
</dbReference>
<feature type="compositionally biased region" description="Low complexity" evidence="4">
    <location>
        <begin position="426"/>
        <end position="438"/>
    </location>
</feature>
<gene>
    <name evidence="5" type="ORF">LSAA_4636</name>
</gene>
<dbReference type="OrthoDB" id="5987010at2759"/>
<feature type="region of interest" description="Disordered" evidence="4">
    <location>
        <begin position="616"/>
        <end position="680"/>
    </location>
</feature>
<reference evidence="5" key="1">
    <citation type="submission" date="2021-02" db="EMBL/GenBank/DDBJ databases">
        <authorList>
            <person name="Bekaert M."/>
        </authorList>
    </citation>
    <scope>NUCLEOTIDE SEQUENCE</scope>
    <source>
        <strain evidence="5">IoA-00</strain>
    </source>
</reference>
<feature type="compositionally biased region" description="Basic and acidic residues" evidence="4">
    <location>
        <begin position="141"/>
        <end position="152"/>
    </location>
</feature>
<dbReference type="Gene3D" id="2.30.29.30">
    <property type="entry name" value="Pleckstrin-homology domain (PH domain)/Phosphotyrosine-binding domain (PTB)"/>
    <property type="match status" value="1"/>
</dbReference>
<feature type="compositionally biased region" description="Polar residues" evidence="4">
    <location>
        <begin position="95"/>
        <end position="109"/>
    </location>
</feature>
<dbReference type="InterPro" id="IPR036034">
    <property type="entry name" value="PDZ_sf"/>
</dbReference>
<dbReference type="SMART" id="SM00228">
    <property type="entry name" value="PDZ"/>
    <property type="match status" value="2"/>
</dbReference>
<accession>A0A7R8H4C7</accession>
<evidence type="ECO:0000256" key="1">
    <source>
        <dbReference type="ARBA" id="ARBA00022448"/>
    </source>
</evidence>
<feature type="compositionally biased region" description="Acidic residues" evidence="4">
    <location>
        <begin position="663"/>
        <end position="672"/>
    </location>
</feature>
<protein>
    <submittedName>
        <fullName evidence="5">APBA1</fullName>
    </submittedName>
</protein>
<dbReference type="FunFam" id="2.30.42.10:FF:000017">
    <property type="entry name" value="Amyloid beta A4 protein-binding family A member 1"/>
    <property type="match status" value="1"/>
</dbReference>
<feature type="compositionally biased region" description="Basic and acidic residues" evidence="4">
    <location>
        <begin position="1150"/>
        <end position="1165"/>
    </location>
</feature>
<dbReference type="Pfam" id="PF00595">
    <property type="entry name" value="PDZ"/>
    <property type="match status" value="2"/>
</dbReference>
<keyword evidence="1" id="KW-0813">Transport</keyword>
<dbReference type="PROSITE" id="PS01179">
    <property type="entry name" value="PID"/>
    <property type="match status" value="1"/>
</dbReference>
<dbReference type="GO" id="GO:0043197">
    <property type="term" value="C:dendritic spine"/>
    <property type="evidence" value="ECO:0007669"/>
    <property type="project" value="TreeGrafter"/>
</dbReference>
<dbReference type="SMART" id="SM00462">
    <property type="entry name" value="PTB"/>
    <property type="match status" value="1"/>
</dbReference>
<organism evidence="5 6">
    <name type="scientific">Lepeophtheirus salmonis</name>
    <name type="common">Salmon louse</name>
    <name type="synonym">Caligus salmonis</name>
    <dbReference type="NCBI Taxonomy" id="72036"/>
    <lineage>
        <taxon>Eukaryota</taxon>
        <taxon>Metazoa</taxon>
        <taxon>Ecdysozoa</taxon>
        <taxon>Arthropoda</taxon>
        <taxon>Crustacea</taxon>
        <taxon>Multicrustacea</taxon>
        <taxon>Hexanauplia</taxon>
        <taxon>Copepoda</taxon>
        <taxon>Siphonostomatoida</taxon>
        <taxon>Caligidae</taxon>
        <taxon>Lepeophtheirus</taxon>
    </lineage>
</organism>
<dbReference type="InterPro" id="IPR011993">
    <property type="entry name" value="PH-like_dom_sf"/>
</dbReference>
<evidence type="ECO:0000256" key="4">
    <source>
        <dbReference type="SAM" id="MobiDB-lite"/>
    </source>
</evidence>
<feature type="compositionally biased region" description="Polar residues" evidence="4">
    <location>
        <begin position="835"/>
        <end position="850"/>
    </location>
</feature>